<name>A0A5B7CXR0_PORTR</name>
<evidence type="ECO:0000256" key="1">
    <source>
        <dbReference type="SAM" id="MobiDB-lite"/>
    </source>
</evidence>
<feature type="compositionally biased region" description="Basic and acidic residues" evidence="1">
    <location>
        <begin position="16"/>
        <end position="28"/>
    </location>
</feature>
<gene>
    <name evidence="2" type="ORF">E2C01_004921</name>
</gene>
<feature type="compositionally biased region" description="Polar residues" evidence="1">
    <location>
        <begin position="29"/>
        <end position="40"/>
    </location>
</feature>
<feature type="region of interest" description="Disordered" evidence="1">
    <location>
        <begin position="16"/>
        <end position="66"/>
    </location>
</feature>
<evidence type="ECO:0000313" key="3">
    <source>
        <dbReference type="Proteomes" id="UP000324222"/>
    </source>
</evidence>
<sequence length="66" mass="7251">MSSSGMLCSSLEGAREYWGRRPMDRTEASEVSLSPPSSAPDQRDARHPADQTLPSSPIKTAWSHYS</sequence>
<dbReference type="EMBL" id="VSRR010000205">
    <property type="protein sequence ID" value="MPC12243.1"/>
    <property type="molecule type" value="Genomic_DNA"/>
</dbReference>
<dbReference type="Proteomes" id="UP000324222">
    <property type="component" value="Unassembled WGS sequence"/>
</dbReference>
<reference evidence="2 3" key="1">
    <citation type="submission" date="2019-05" db="EMBL/GenBank/DDBJ databases">
        <title>Another draft genome of Portunus trituberculatus and its Hox gene families provides insights of decapod evolution.</title>
        <authorList>
            <person name="Jeong J.-H."/>
            <person name="Song I."/>
            <person name="Kim S."/>
            <person name="Choi T."/>
            <person name="Kim D."/>
            <person name="Ryu S."/>
            <person name="Kim W."/>
        </authorList>
    </citation>
    <scope>NUCLEOTIDE SEQUENCE [LARGE SCALE GENOMIC DNA]</scope>
    <source>
        <tissue evidence="2">Muscle</tissue>
    </source>
</reference>
<dbReference type="AlphaFoldDB" id="A0A5B7CXR0"/>
<organism evidence="2 3">
    <name type="scientific">Portunus trituberculatus</name>
    <name type="common">Swimming crab</name>
    <name type="synonym">Neptunus trituberculatus</name>
    <dbReference type="NCBI Taxonomy" id="210409"/>
    <lineage>
        <taxon>Eukaryota</taxon>
        <taxon>Metazoa</taxon>
        <taxon>Ecdysozoa</taxon>
        <taxon>Arthropoda</taxon>
        <taxon>Crustacea</taxon>
        <taxon>Multicrustacea</taxon>
        <taxon>Malacostraca</taxon>
        <taxon>Eumalacostraca</taxon>
        <taxon>Eucarida</taxon>
        <taxon>Decapoda</taxon>
        <taxon>Pleocyemata</taxon>
        <taxon>Brachyura</taxon>
        <taxon>Eubrachyura</taxon>
        <taxon>Portunoidea</taxon>
        <taxon>Portunidae</taxon>
        <taxon>Portuninae</taxon>
        <taxon>Portunus</taxon>
    </lineage>
</organism>
<proteinExistence type="predicted"/>
<evidence type="ECO:0000313" key="2">
    <source>
        <dbReference type="EMBL" id="MPC12243.1"/>
    </source>
</evidence>
<comment type="caution">
    <text evidence="2">The sequence shown here is derived from an EMBL/GenBank/DDBJ whole genome shotgun (WGS) entry which is preliminary data.</text>
</comment>
<feature type="compositionally biased region" description="Polar residues" evidence="1">
    <location>
        <begin position="52"/>
        <end position="66"/>
    </location>
</feature>
<keyword evidence="3" id="KW-1185">Reference proteome</keyword>
<accession>A0A5B7CXR0</accession>
<protein>
    <submittedName>
        <fullName evidence="2">Uncharacterized protein</fullName>
    </submittedName>
</protein>